<dbReference type="Gene3D" id="1.10.150.280">
    <property type="entry name" value="AF1531-like domain"/>
    <property type="match status" value="2"/>
</dbReference>
<keyword evidence="3" id="KW-1185">Reference proteome</keyword>
<dbReference type="Proteomes" id="UP000602759">
    <property type="component" value="Unassembled WGS sequence"/>
</dbReference>
<comment type="caution">
    <text evidence="2">The sequence shown here is derived from an EMBL/GenBank/DDBJ whole genome shotgun (WGS) entry which is preliminary data.</text>
</comment>
<gene>
    <name evidence="2" type="ORF">H8B06_02430</name>
</gene>
<evidence type="ECO:0000313" key="2">
    <source>
        <dbReference type="EMBL" id="MBD1431668.1"/>
    </source>
</evidence>
<dbReference type="RefSeq" id="WP_190992669.1">
    <property type="nucleotide sequence ID" value="NZ_JACOIK010000001.1"/>
</dbReference>
<protein>
    <submittedName>
        <fullName evidence="2">Helix-hairpin-helix domain-containing protein</fullName>
    </submittedName>
</protein>
<evidence type="ECO:0000256" key="1">
    <source>
        <dbReference type="SAM" id="Phobius"/>
    </source>
</evidence>
<proteinExistence type="predicted"/>
<reference evidence="2 3" key="1">
    <citation type="submission" date="2020-08" db="EMBL/GenBank/DDBJ databases">
        <title>Sphingobacterium sp. DN00404 isolated from aquaculture water.</title>
        <authorList>
            <person name="Zhang M."/>
        </authorList>
    </citation>
    <scope>NUCLEOTIDE SEQUENCE [LARGE SCALE GENOMIC DNA]</scope>
    <source>
        <strain evidence="2 3">DN00404</strain>
    </source>
</reference>
<evidence type="ECO:0000313" key="3">
    <source>
        <dbReference type="Proteomes" id="UP000602759"/>
    </source>
</evidence>
<accession>A0ABR7YKG0</accession>
<sequence length="303" mass="34351">MKRLALLFGMSENERRGFLVLLVLIGLIGGIPFVYSFFRQVATDDILVISTIAAAEQKAFELKKTFESNAEEIHASHNLAEKPSFSFDPNNLPAEKWKMLGFTERQIQVIKNYESKGGRFRTKADVAKMYVVSDEDFKRLEPYILLPETLPAQPRQVAFSPEKAPEPSTRKLWIDLSTADTTTLKEIQGIGSVLASRIVKFRDALGGFHRVDQVKEVYGVSEEQFLKMESSLTLGDNAVEKLAINQLSVDKLAQHPYISRKEATHIVRYREQHGAFGSLADLEEMYALNDDFLRKIAPYLDFN</sequence>
<name>A0ABR7YKG0_9SPHI</name>
<dbReference type="Pfam" id="PF12836">
    <property type="entry name" value="HHH_3"/>
    <property type="match status" value="2"/>
</dbReference>
<feature type="transmembrane region" description="Helical" evidence="1">
    <location>
        <begin position="18"/>
        <end position="38"/>
    </location>
</feature>
<dbReference type="InterPro" id="IPR010994">
    <property type="entry name" value="RuvA_2-like"/>
</dbReference>
<dbReference type="SUPFAM" id="SSF47781">
    <property type="entry name" value="RuvA domain 2-like"/>
    <property type="match status" value="3"/>
</dbReference>
<organism evidence="2 3">
    <name type="scientific">Sphingobacterium micropteri</name>
    <dbReference type="NCBI Taxonomy" id="2763501"/>
    <lineage>
        <taxon>Bacteria</taxon>
        <taxon>Pseudomonadati</taxon>
        <taxon>Bacteroidota</taxon>
        <taxon>Sphingobacteriia</taxon>
        <taxon>Sphingobacteriales</taxon>
        <taxon>Sphingobacteriaceae</taxon>
        <taxon>Sphingobacterium</taxon>
    </lineage>
</organism>
<keyword evidence="1" id="KW-1133">Transmembrane helix</keyword>
<dbReference type="PANTHER" id="PTHR21180:SF32">
    <property type="entry name" value="ENDONUCLEASE_EXONUCLEASE_PHOSPHATASE FAMILY DOMAIN-CONTAINING PROTEIN 1"/>
    <property type="match status" value="1"/>
</dbReference>
<keyword evidence="1" id="KW-0472">Membrane</keyword>
<dbReference type="PANTHER" id="PTHR21180">
    <property type="entry name" value="ENDONUCLEASE/EXONUCLEASE/PHOSPHATASE FAMILY DOMAIN-CONTAINING PROTEIN 1"/>
    <property type="match status" value="1"/>
</dbReference>
<dbReference type="EMBL" id="JACOIK010000001">
    <property type="protein sequence ID" value="MBD1431668.1"/>
    <property type="molecule type" value="Genomic_DNA"/>
</dbReference>
<dbReference type="InterPro" id="IPR051675">
    <property type="entry name" value="Endo/Exo/Phosphatase_dom_1"/>
</dbReference>
<keyword evidence="1" id="KW-0812">Transmembrane</keyword>